<dbReference type="Pfam" id="PF09797">
    <property type="entry name" value="NatB_MDM20"/>
    <property type="match status" value="1"/>
</dbReference>
<evidence type="ECO:0000313" key="1">
    <source>
        <dbReference type="EMBL" id="ODV89593.1"/>
    </source>
</evidence>
<sequence>MNYGRSDPKGLDKIWLTIKSGGFKQAQQVLEKKLKKSGNDIELKVMNVLLDLRKGSCYGLFESKRWQDIKAQSASSASESSSWTVVASIMVEYGLHKELDDYICEIAKNEPRNGTIALTWLRIALLENLPSLPRAALNFIKFSSKRPAISLLAMCNSMSVSSKDFKLGSQLALRHLERHEPFEDTQELFAEVLLLCKCEKYEDVLKMKEKYPQLTLPAIDLLYIEAMQKLYSPEQLFDYYYKNLQDSVPNSLDNFYIWTDALNLCTKDSSLVPRFKSLMEFDNRNAALIRVHYANQFNEDISVPVQNYFKMYGGRAKAVFTDLKPFITPHLVEILQETKFGTKMAQMIADSTISRFKKYLNIDESTETLLLSYDKYTSLLSNKLVTDYHAADIFLIQAAQTLVQSNSPESVLASIGLLKYCNENDPQEFNVILALIRLHSHFGSPNCALALADSLSIRNVQSDCLSHLYLSRSSTVIPNFAAAEIPLSRRLDIAMSIYEHIPLSHTVAGWTDVEFSGLDDFISRNASSQLEGARDFIHTLERSITKNILSIERRRVNGLTQVVPTFEDAYQFADKRDSKCTPDFGVSWPGESIGAAWVQKQKLLDALWGAIRSPATCKDIADKLAKSSTDGCTQWETWAAEVSVEFARQNPKTSGPKALEAFPQVPDDLLVEWRSTHAVMVALDLLEKLKAFVKTKDESFVALVQNLRKTVDRMVNRLDDDLPQRALSLLSFPCLKEHISTIKYFIENAVNDRRKCIDSLRTRIDSFA</sequence>
<proteinExistence type="predicted"/>
<evidence type="ECO:0000313" key="2">
    <source>
        <dbReference type="Proteomes" id="UP000095023"/>
    </source>
</evidence>
<dbReference type="EMBL" id="KV453843">
    <property type="protein sequence ID" value="ODV89593.1"/>
    <property type="molecule type" value="Genomic_DNA"/>
</dbReference>
<reference evidence="2" key="1">
    <citation type="submission" date="2016-02" db="EMBL/GenBank/DDBJ databases">
        <title>Comparative genomics of biotechnologically important yeasts.</title>
        <authorList>
            <consortium name="DOE Joint Genome Institute"/>
            <person name="Riley R."/>
            <person name="Haridas S."/>
            <person name="Wolfe K.H."/>
            <person name="Lopes M.R."/>
            <person name="Hittinger C.T."/>
            <person name="Goker M."/>
            <person name="Salamov A."/>
            <person name="Wisecaver J."/>
            <person name="Long T.M."/>
            <person name="Aerts A.L."/>
            <person name="Barry K."/>
            <person name="Choi C."/>
            <person name="Clum A."/>
            <person name="Coughlan A.Y."/>
            <person name="Deshpande S."/>
            <person name="Douglass A.P."/>
            <person name="Hanson S.J."/>
            <person name="Klenk H.-P."/>
            <person name="Labutti K."/>
            <person name="Lapidus A."/>
            <person name="Lindquist E."/>
            <person name="Lipzen A."/>
            <person name="Meier-Kolthoff J.P."/>
            <person name="Ohm R.A."/>
            <person name="Otillar R.P."/>
            <person name="Pangilinan J."/>
            <person name="Peng Y."/>
            <person name="Rokas A."/>
            <person name="Rosa C.A."/>
            <person name="Scheuner C."/>
            <person name="Sibirny A.A."/>
            <person name="Slot J.C."/>
            <person name="Stielow J.B."/>
            <person name="Sun H."/>
            <person name="Kurtzman C.P."/>
            <person name="Blackwell M."/>
            <person name="Jeffries T.W."/>
            <person name="Grigoriev I.V."/>
        </authorList>
    </citation>
    <scope>NUCLEOTIDE SEQUENCE [LARGE SCALE GENOMIC DNA]</scope>
    <source>
        <strain evidence="2">NRRL Y-17796</strain>
    </source>
</reference>
<protein>
    <recommendedName>
        <fullName evidence="3">N-terminal acetyltransferase B complex subunit MDM20</fullName>
    </recommendedName>
</protein>
<dbReference type="AlphaFoldDB" id="A0A1E4TD08"/>
<evidence type="ECO:0008006" key="3">
    <source>
        <dbReference type="Google" id="ProtNLM"/>
    </source>
</evidence>
<dbReference type="Proteomes" id="UP000095023">
    <property type="component" value="Unassembled WGS sequence"/>
</dbReference>
<name>A0A1E4TD08_9ASCO</name>
<gene>
    <name evidence="1" type="ORF">CANCADRAFT_4211</name>
</gene>
<keyword evidence="2" id="KW-1185">Reference proteome</keyword>
<dbReference type="InterPro" id="IPR019183">
    <property type="entry name" value="NAA25_NatB_aux_su"/>
</dbReference>
<organism evidence="1 2">
    <name type="scientific">Tortispora caseinolytica NRRL Y-17796</name>
    <dbReference type="NCBI Taxonomy" id="767744"/>
    <lineage>
        <taxon>Eukaryota</taxon>
        <taxon>Fungi</taxon>
        <taxon>Dikarya</taxon>
        <taxon>Ascomycota</taxon>
        <taxon>Saccharomycotina</taxon>
        <taxon>Trigonopsidomycetes</taxon>
        <taxon>Trigonopsidales</taxon>
        <taxon>Trigonopsidaceae</taxon>
        <taxon>Tortispora</taxon>
    </lineage>
</organism>
<accession>A0A1E4TD08</accession>
<dbReference type="OrthoDB" id="1874341at2759"/>